<feature type="domain" description="PAS" evidence="1">
    <location>
        <begin position="106"/>
        <end position="151"/>
    </location>
</feature>
<evidence type="ECO:0000313" key="3">
    <source>
        <dbReference type="EMBL" id="OAN32046.1"/>
    </source>
</evidence>
<feature type="domain" description="GGDEF" evidence="2">
    <location>
        <begin position="376"/>
        <end position="510"/>
    </location>
</feature>
<dbReference type="Pfam" id="PF00989">
    <property type="entry name" value="PAS"/>
    <property type="match status" value="1"/>
</dbReference>
<dbReference type="PROSITE" id="PS50112">
    <property type="entry name" value="PAS"/>
    <property type="match status" value="2"/>
</dbReference>
<dbReference type="PANTHER" id="PTHR44757">
    <property type="entry name" value="DIGUANYLATE CYCLASE DGCP"/>
    <property type="match status" value="1"/>
</dbReference>
<dbReference type="InterPro" id="IPR052155">
    <property type="entry name" value="Biofilm_reg_signaling"/>
</dbReference>
<dbReference type="InterPro" id="IPR000160">
    <property type="entry name" value="GGDEF_dom"/>
</dbReference>
<dbReference type="Gene3D" id="3.30.450.20">
    <property type="entry name" value="PAS domain"/>
    <property type="match status" value="3"/>
</dbReference>
<dbReference type="SMART" id="SM00267">
    <property type="entry name" value="GGDEF"/>
    <property type="match status" value="1"/>
</dbReference>
<evidence type="ECO:0008006" key="5">
    <source>
        <dbReference type="Google" id="ProtNLM"/>
    </source>
</evidence>
<name>A0A178LLQ8_MYCIR</name>
<dbReference type="Pfam" id="PF13188">
    <property type="entry name" value="PAS_8"/>
    <property type="match status" value="1"/>
</dbReference>
<dbReference type="InterPro" id="IPR029787">
    <property type="entry name" value="Nucleotide_cyclase"/>
</dbReference>
<dbReference type="InterPro" id="IPR013767">
    <property type="entry name" value="PAS_fold"/>
</dbReference>
<proteinExistence type="predicted"/>
<evidence type="ECO:0000259" key="1">
    <source>
        <dbReference type="PROSITE" id="PS50112"/>
    </source>
</evidence>
<dbReference type="InterPro" id="IPR035965">
    <property type="entry name" value="PAS-like_dom_sf"/>
</dbReference>
<organism evidence="3 4">
    <name type="scientific">Mycolicibacterium iranicum</name>
    <name type="common">Mycobacterium iranicum</name>
    <dbReference type="NCBI Taxonomy" id="912594"/>
    <lineage>
        <taxon>Bacteria</taxon>
        <taxon>Bacillati</taxon>
        <taxon>Actinomycetota</taxon>
        <taxon>Actinomycetes</taxon>
        <taxon>Mycobacteriales</taxon>
        <taxon>Mycobacteriaceae</taxon>
        <taxon>Mycolicibacterium</taxon>
    </lineage>
</organism>
<dbReference type="GO" id="GO:0006355">
    <property type="term" value="P:regulation of DNA-templated transcription"/>
    <property type="evidence" value="ECO:0007669"/>
    <property type="project" value="InterPro"/>
</dbReference>
<dbReference type="InterPro" id="IPR043128">
    <property type="entry name" value="Rev_trsase/Diguanyl_cyclase"/>
</dbReference>
<dbReference type="CDD" id="cd00130">
    <property type="entry name" value="PAS"/>
    <property type="match status" value="2"/>
</dbReference>
<dbReference type="Proteomes" id="UP000078396">
    <property type="component" value="Unassembled WGS sequence"/>
</dbReference>
<comment type="caution">
    <text evidence="3">The sequence shown here is derived from an EMBL/GenBank/DDBJ whole genome shotgun (WGS) entry which is preliminary data.</text>
</comment>
<dbReference type="EMBL" id="LWCS01000055">
    <property type="protein sequence ID" value="OAN32046.1"/>
    <property type="molecule type" value="Genomic_DNA"/>
</dbReference>
<dbReference type="InterPro" id="IPR000014">
    <property type="entry name" value="PAS"/>
</dbReference>
<dbReference type="SUPFAM" id="SSF55785">
    <property type="entry name" value="PYP-like sensor domain (PAS domain)"/>
    <property type="match status" value="3"/>
</dbReference>
<accession>A0A178LLQ8</accession>
<dbReference type="SUPFAM" id="SSF55073">
    <property type="entry name" value="Nucleotide cyclase"/>
    <property type="match status" value="1"/>
</dbReference>
<dbReference type="Pfam" id="PF00990">
    <property type="entry name" value="GGDEF"/>
    <property type="match status" value="1"/>
</dbReference>
<dbReference type="Gene3D" id="3.30.70.270">
    <property type="match status" value="1"/>
</dbReference>
<dbReference type="NCBIfam" id="TIGR00229">
    <property type="entry name" value="sensory_box"/>
    <property type="match status" value="3"/>
</dbReference>
<dbReference type="PANTHER" id="PTHR44757:SF2">
    <property type="entry name" value="BIOFILM ARCHITECTURE MAINTENANCE PROTEIN MBAA"/>
    <property type="match status" value="1"/>
</dbReference>
<evidence type="ECO:0000259" key="2">
    <source>
        <dbReference type="PROSITE" id="PS50887"/>
    </source>
</evidence>
<gene>
    <name evidence="3" type="ORF">A4X20_28630</name>
</gene>
<feature type="domain" description="PAS" evidence="1">
    <location>
        <begin position="211"/>
        <end position="255"/>
    </location>
</feature>
<dbReference type="CDD" id="cd01949">
    <property type="entry name" value="GGDEF"/>
    <property type="match status" value="1"/>
</dbReference>
<protein>
    <recommendedName>
        <fullName evidence="5">Diguanylate cyclase</fullName>
    </recommendedName>
</protein>
<dbReference type="Pfam" id="PF13426">
    <property type="entry name" value="PAS_9"/>
    <property type="match status" value="1"/>
</dbReference>
<sequence length="510" mass="54850">MCVHDGEVLVYVNSAFVAWMTAESDAQLVGRDLAEFVRPDAVDGIRARLAALRKLGQASAPSAGVMLRLDGTAIEATAVAVRIRWQNRTAFQVIFQDVTAQRTAEDLRYRAALVHHVSDALIATTAAGAVTSWNPAAAGIYGRTAAEVMGRPVSGAVGAPLDPAGITAAGGVVHTLHHAADGTALTVRVSAAAMDTGYVLVCADLTALRRAEQHFHTVVASMDAGVVILGADGRPEMANPAAENILGASVDELLDVYHVARVDDIPLYEPDERRLSGNEHPIVQTLKTGVALSGRILGFDRIDGRRVWLSGSCRLLDPADPPHSSVIITIHDITDQHVARQHLTYQATHDALTGLPNRTLILSCITARTHPSNGRRLGAVLFLDLDNLKIINDTLGHAAGDDVLRIAAQRLRHALDPEDTVGRWGGDEFVILLFGDHTHTDVDQQTRALHNALSAPMNLQGTTLHIHASIGSTLISPDEQRSPTDILRLADHNMYRTKKRHQGSTHDKEQ</sequence>
<dbReference type="SMART" id="SM00091">
    <property type="entry name" value="PAS"/>
    <property type="match status" value="2"/>
</dbReference>
<reference evidence="3 4" key="1">
    <citation type="submission" date="2016-04" db="EMBL/GenBank/DDBJ databases">
        <title>Draft Genome Sequences of Staphylococcus capitis Strain H36, S. capitis Strain H65, S. cohnii Strain H62, S. hominis Strain H69, Mycobacterium iranicum Strain H39, Plantibacter sp. Strain H53, Pseudomonas oryzihabitans Strain H72, and Microbacterium sp. Strain H83, isolated from residential settings.</title>
        <authorList>
            <person name="Lymperopoulou D."/>
            <person name="Adams R.I."/>
            <person name="Lindow S."/>
            <person name="Coil D.A."/>
            <person name="Jospin G."/>
            <person name="Eisen J.A."/>
        </authorList>
    </citation>
    <scope>NUCLEOTIDE SEQUENCE [LARGE SCALE GENOMIC DNA]</scope>
    <source>
        <strain evidence="3 4">H39</strain>
    </source>
</reference>
<dbReference type="NCBIfam" id="TIGR00254">
    <property type="entry name" value="GGDEF"/>
    <property type="match status" value="1"/>
</dbReference>
<evidence type="ECO:0000313" key="4">
    <source>
        <dbReference type="Proteomes" id="UP000078396"/>
    </source>
</evidence>
<dbReference type="AlphaFoldDB" id="A0A178LLQ8"/>
<dbReference type="PROSITE" id="PS50887">
    <property type="entry name" value="GGDEF"/>
    <property type="match status" value="1"/>
</dbReference>